<sequence length="155" mass="18160">MIVNFIGENIPEGADRAWFDRFNFEDPYSGASKFTQSKWAIDREHGIFLTYLNGPGRKIPEERPAFYVLGFKDGTVIRLELFSYYQMFRKSSELGMFTYYVEHAYIPAGVSYSDEELREMIEKGWTTFVEYEARGTLGDDQHLVFADDCIQRRQD</sequence>
<name>A0A2A5RXY4_9LACT</name>
<evidence type="ECO:0000313" key="2">
    <source>
        <dbReference type="Proteomes" id="UP000242246"/>
    </source>
</evidence>
<evidence type="ECO:0000313" key="1">
    <source>
        <dbReference type="EMBL" id="PCS06111.1"/>
    </source>
</evidence>
<dbReference type="RefSeq" id="WP_068163536.1">
    <property type="nucleotide sequence ID" value="NZ_JXJX01000010.1"/>
</dbReference>
<organism evidence="1 2">
    <name type="scientific">Pseudolactococcus plantarum</name>
    <dbReference type="NCBI Taxonomy" id="1365"/>
    <lineage>
        <taxon>Bacteria</taxon>
        <taxon>Bacillati</taxon>
        <taxon>Bacillota</taxon>
        <taxon>Bacilli</taxon>
        <taxon>Lactobacillales</taxon>
        <taxon>Streptococcaceae</taxon>
        <taxon>Pseudolactococcus</taxon>
    </lineage>
</organism>
<protein>
    <submittedName>
        <fullName evidence="1">Uncharacterized protein</fullName>
    </submittedName>
</protein>
<keyword evidence="2" id="KW-1185">Reference proteome</keyword>
<reference evidence="1 2" key="1">
    <citation type="submission" date="2014-12" db="EMBL/GenBank/DDBJ databases">
        <title>Draft genome sequences of 10 type strains of Lactococcus.</title>
        <authorList>
            <person name="Sun Z."/>
            <person name="Zhong Z."/>
            <person name="Liu W."/>
            <person name="Zhang W."/>
            <person name="Zhang H."/>
        </authorList>
    </citation>
    <scope>NUCLEOTIDE SEQUENCE [LARGE SCALE GENOMIC DNA]</scope>
    <source>
        <strain evidence="1 2">DSM 20686</strain>
    </source>
</reference>
<dbReference type="EMBL" id="JXJX01000010">
    <property type="protein sequence ID" value="PCS06111.1"/>
    <property type="molecule type" value="Genomic_DNA"/>
</dbReference>
<accession>A0A2A5RXY4</accession>
<proteinExistence type="predicted"/>
<comment type="caution">
    <text evidence="1">The sequence shown here is derived from an EMBL/GenBank/DDBJ whole genome shotgun (WGS) entry which is preliminary data.</text>
</comment>
<gene>
    <name evidence="1" type="ORF">RU87_GL000307</name>
</gene>
<dbReference type="AlphaFoldDB" id="A0A2A5RXY4"/>
<dbReference type="Proteomes" id="UP000242246">
    <property type="component" value="Unassembled WGS sequence"/>
</dbReference>
<dbReference type="STRING" id="1348632.GCA_001591745_01374"/>